<name>A0A368W5I1_9BACL</name>
<organism evidence="1 2">
    <name type="scientific">Paenibacillus prosopidis</name>
    <dbReference type="NCBI Taxonomy" id="630520"/>
    <lineage>
        <taxon>Bacteria</taxon>
        <taxon>Bacillati</taxon>
        <taxon>Bacillota</taxon>
        <taxon>Bacilli</taxon>
        <taxon>Bacillales</taxon>
        <taxon>Paenibacillaceae</taxon>
        <taxon>Paenibacillus</taxon>
    </lineage>
</organism>
<dbReference type="EMBL" id="QPJD01000003">
    <property type="protein sequence ID" value="RCW50354.1"/>
    <property type="molecule type" value="Genomic_DNA"/>
</dbReference>
<sequence>MRFLFIIAGMLSVAKHSKVDDDCVSKLNEAFIGSERHWKSLTLFA</sequence>
<dbReference type="Proteomes" id="UP000252415">
    <property type="component" value="Unassembled WGS sequence"/>
</dbReference>
<reference evidence="1 2" key="1">
    <citation type="submission" date="2018-07" db="EMBL/GenBank/DDBJ databases">
        <title>Genomic Encyclopedia of Type Strains, Phase III (KMG-III): the genomes of soil and plant-associated and newly described type strains.</title>
        <authorList>
            <person name="Whitman W."/>
        </authorList>
    </citation>
    <scope>NUCLEOTIDE SEQUENCE [LARGE SCALE GENOMIC DNA]</scope>
    <source>
        <strain evidence="1 2">CECT 7506</strain>
    </source>
</reference>
<gene>
    <name evidence="1" type="ORF">DFP97_103375</name>
</gene>
<evidence type="ECO:0000313" key="1">
    <source>
        <dbReference type="EMBL" id="RCW50354.1"/>
    </source>
</evidence>
<dbReference type="AlphaFoldDB" id="A0A368W5I1"/>
<accession>A0A368W5I1</accession>
<proteinExistence type="predicted"/>
<keyword evidence="2" id="KW-1185">Reference proteome</keyword>
<comment type="caution">
    <text evidence="1">The sequence shown here is derived from an EMBL/GenBank/DDBJ whole genome shotgun (WGS) entry which is preliminary data.</text>
</comment>
<evidence type="ECO:0000313" key="2">
    <source>
        <dbReference type="Proteomes" id="UP000252415"/>
    </source>
</evidence>
<protein>
    <submittedName>
        <fullName evidence="1">Uncharacterized protein</fullName>
    </submittedName>
</protein>